<dbReference type="InterPro" id="IPR000014">
    <property type="entry name" value="PAS"/>
</dbReference>
<dbReference type="Gene3D" id="1.10.8.60">
    <property type="match status" value="1"/>
</dbReference>
<dbReference type="Gene3D" id="3.30.70.260">
    <property type="match status" value="1"/>
</dbReference>
<dbReference type="CDD" id="cd00009">
    <property type="entry name" value="AAA"/>
    <property type="match status" value="1"/>
</dbReference>
<keyword evidence="1" id="KW-0547">Nucleotide-binding</keyword>
<dbReference type="PANTHER" id="PTHR32071:SF57">
    <property type="entry name" value="C4-DICARBOXYLATE TRANSPORT TRANSCRIPTIONAL REGULATORY PROTEIN DCTD"/>
    <property type="match status" value="1"/>
</dbReference>
<dbReference type="InterPro" id="IPR030828">
    <property type="entry name" value="HTH_TyrR"/>
</dbReference>
<keyword evidence="8" id="KW-1185">Reference proteome</keyword>
<feature type="domain" description="PAS" evidence="6">
    <location>
        <begin position="80"/>
        <end position="125"/>
    </location>
</feature>
<dbReference type="OrthoDB" id="9765164at2"/>
<dbReference type="CDD" id="cd00130">
    <property type="entry name" value="PAS"/>
    <property type="match status" value="1"/>
</dbReference>
<protein>
    <recommendedName>
        <fullName evidence="4">HTH-type transcriptional regulatory protein TyrR</fullName>
    </recommendedName>
</protein>
<dbReference type="Gene3D" id="3.30.450.20">
    <property type="entry name" value="PAS domain"/>
    <property type="match status" value="1"/>
</dbReference>
<dbReference type="Pfam" id="PF08448">
    <property type="entry name" value="PAS_4"/>
    <property type="match status" value="1"/>
</dbReference>
<evidence type="ECO:0000313" key="7">
    <source>
        <dbReference type="EMBL" id="ATW26448.1"/>
    </source>
</evidence>
<evidence type="ECO:0000256" key="4">
    <source>
        <dbReference type="ARBA" id="ARBA00029500"/>
    </source>
</evidence>
<dbReference type="Pfam" id="PF00158">
    <property type="entry name" value="Sigma54_activat"/>
    <property type="match status" value="1"/>
</dbReference>
<accession>A0A3G1KVE0</accession>
<dbReference type="SUPFAM" id="SSF46689">
    <property type="entry name" value="Homeodomain-like"/>
    <property type="match status" value="1"/>
</dbReference>
<dbReference type="InterPro" id="IPR003593">
    <property type="entry name" value="AAA+_ATPase"/>
</dbReference>
<dbReference type="FunFam" id="3.40.50.300:FF:000006">
    <property type="entry name" value="DNA-binding transcriptional regulator NtrC"/>
    <property type="match status" value="1"/>
</dbReference>
<dbReference type="PANTHER" id="PTHR32071">
    <property type="entry name" value="TRANSCRIPTIONAL REGULATORY PROTEIN"/>
    <property type="match status" value="1"/>
</dbReference>
<dbReference type="InterPro" id="IPR058031">
    <property type="entry name" value="AAA_lid_NorR"/>
</dbReference>
<evidence type="ECO:0000313" key="8">
    <source>
        <dbReference type="Proteomes" id="UP000323521"/>
    </source>
</evidence>
<dbReference type="GO" id="GO:0005524">
    <property type="term" value="F:ATP binding"/>
    <property type="evidence" value="ECO:0007669"/>
    <property type="project" value="UniProtKB-KW"/>
</dbReference>
<dbReference type="SUPFAM" id="SSF52540">
    <property type="entry name" value="P-loop containing nucleoside triphosphate hydrolases"/>
    <property type="match status" value="1"/>
</dbReference>
<dbReference type="AlphaFoldDB" id="A0A3G1KVE0"/>
<dbReference type="KEGG" id="fwa:DCMF_18340"/>
<dbReference type="InterPro" id="IPR027417">
    <property type="entry name" value="P-loop_NTPase"/>
</dbReference>
<organism evidence="7 8">
    <name type="scientific">Formimonas warabiya</name>
    <dbReference type="NCBI Taxonomy" id="1761012"/>
    <lineage>
        <taxon>Bacteria</taxon>
        <taxon>Bacillati</taxon>
        <taxon>Bacillota</taxon>
        <taxon>Clostridia</taxon>
        <taxon>Eubacteriales</taxon>
        <taxon>Peptococcaceae</taxon>
        <taxon>Candidatus Formimonas</taxon>
    </lineage>
</organism>
<dbReference type="SUPFAM" id="SSF55785">
    <property type="entry name" value="PYP-like sensor domain (PAS domain)"/>
    <property type="match status" value="1"/>
</dbReference>
<dbReference type="PROSITE" id="PS50045">
    <property type="entry name" value="SIGMA54_INTERACT_4"/>
    <property type="match status" value="1"/>
</dbReference>
<dbReference type="InterPro" id="IPR025662">
    <property type="entry name" value="Sigma_54_int_dom_ATP-bd_1"/>
</dbReference>
<evidence type="ECO:0000259" key="6">
    <source>
        <dbReference type="PROSITE" id="PS50112"/>
    </source>
</evidence>
<dbReference type="SMART" id="SM00382">
    <property type="entry name" value="AAA"/>
    <property type="match status" value="1"/>
</dbReference>
<keyword evidence="2" id="KW-0058">Aromatic hydrocarbons catabolism</keyword>
<keyword evidence="3" id="KW-0067">ATP-binding</keyword>
<dbReference type="PROSITE" id="PS00675">
    <property type="entry name" value="SIGMA54_INTERACT_1"/>
    <property type="match status" value="1"/>
</dbReference>
<name>A0A3G1KVE0_FORW1</name>
<dbReference type="InterPro" id="IPR013656">
    <property type="entry name" value="PAS_4"/>
</dbReference>
<dbReference type="Pfam" id="PF18024">
    <property type="entry name" value="HTH_50"/>
    <property type="match status" value="1"/>
</dbReference>
<gene>
    <name evidence="7" type="ORF">DCMF_18340</name>
</gene>
<evidence type="ECO:0000256" key="1">
    <source>
        <dbReference type="ARBA" id="ARBA00022741"/>
    </source>
</evidence>
<evidence type="ECO:0000259" key="5">
    <source>
        <dbReference type="PROSITE" id="PS50045"/>
    </source>
</evidence>
<dbReference type="InterPro" id="IPR002078">
    <property type="entry name" value="Sigma_54_int"/>
</dbReference>
<reference evidence="7 8" key="1">
    <citation type="submission" date="2016-10" db="EMBL/GenBank/DDBJ databases">
        <title>Complete Genome Sequence of Peptococcaceae strain DCMF.</title>
        <authorList>
            <person name="Edwards R.J."/>
            <person name="Holland S.I."/>
            <person name="Deshpande N.P."/>
            <person name="Wong Y.K."/>
            <person name="Ertan H."/>
            <person name="Manefield M."/>
            <person name="Russell T.L."/>
            <person name="Lee M.J."/>
        </authorList>
    </citation>
    <scope>NUCLEOTIDE SEQUENCE [LARGE SCALE GENOMIC DNA]</scope>
    <source>
        <strain evidence="7 8">DCMF</strain>
    </source>
</reference>
<dbReference type="PROSITE" id="PS50112">
    <property type="entry name" value="PAS"/>
    <property type="match status" value="1"/>
</dbReference>
<dbReference type="InterPro" id="IPR009057">
    <property type="entry name" value="Homeodomain-like_sf"/>
</dbReference>
<dbReference type="RefSeq" id="WP_148135760.1">
    <property type="nucleotide sequence ID" value="NZ_CP017634.1"/>
</dbReference>
<dbReference type="GO" id="GO:0006355">
    <property type="term" value="P:regulation of DNA-templated transcription"/>
    <property type="evidence" value="ECO:0007669"/>
    <property type="project" value="InterPro"/>
</dbReference>
<dbReference type="Gene3D" id="1.10.10.60">
    <property type="entry name" value="Homeodomain-like"/>
    <property type="match status" value="1"/>
</dbReference>
<evidence type="ECO:0000256" key="2">
    <source>
        <dbReference type="ARBA" id="ARBA00022797"/>
    </source>
</evidence>
<sequence length="520" mass="58902">MSVVRWKFETENRIGMITEVARAFSERMIPVFVMEVYPGEIYVKFELDERWDALALKENMRQMKDVNQIFDIEVLPQEQKENELQVILQSVSEGIVAIDHSGVIRYINPHGAGLFLLDAAQMVGKKIAEAVSADCPILNILKTGDPFDNKEVLVDTPRGRLHYLTTGRPLKNENNKIIGAVATLRSMKAARQLVNQLTKSQMIEFEEIIHRSRVVEDVICMAKKVAKSNYTILIRGESGTGKELFARAIHSTSDRRDKPFLPINCAALPETLLESELFGYEEGAFSGAKKGGKMGLFEAANDGTLFLDEIGELSLVLQSKLLRVLQDGVIRRVGGQKIIPINVRIIAATNRNLEHMVGENKFRQDLYYRINVIPLFIPPLRDRPEDIPLLCGYFLDKYGMEMGKKLYFSKETESIMISHSWPGNVREMQNVILRAAHIVMGNEIGAHDLFFGENFPIQPNGAVFPENRNLKQAKDQIERIELEKSLRKFGSARGAAKELGISHTAVLRKIRRYHLEDLIK</sequence>
<proteinExistence type="predicted"/>
<dbReference type="Gene3D" id="3.40.50.300">
    <property type="entry name" value="P-loop containing nucleotide triphosphate hydrolases"/>
    <property type="match status" value="1"/>
</dbReference>
<evidence type="ECO:0000256" key="3">
    <source>
        <dbReference type="ARBA" id="ARBA00022840"/>
    </source>
</evidence>
<dbReference type="Proteomes" id="UP000323521">
    <property type="component" value="Chromosome"/>
</dbReference>
<dbReference type="InterPro" id="IPR035965">
    <property type="entry name" value="PAS-like_dom_sf"/>
</dbReference>
<dbReference type="EMBL" id="CP017634">
    <property type="protein sequence ID" value="ATW26448.1"/>
    <property type="molecule type" value="Genomic_DNA"/>
</dbReference>
<dbReference type="GO" id="GO:0003677">
    <property type="term" value="F:DNA binding"/>
    <property type="evidence" value="ECO:0007669"/>
    <property type="project" value="UniProtKB-KW"/>
</dbReference>
<feature type="domain" description="Sigma-54 factor interaction" evidence="5">
    <location>
        <begin position="208"/>
        <end position="437"/>
    </location>
</feature>
<dbReference type="Pfam" id="PF25601">
    <property type="entry name" value="AAA_lid_14"/>
    <property type="match status" value="1"/>
</dbReference>